<comment type="caution">
    <text evidence="1">The sequence shown here is derived from an EMBL/GenBank/DDBJ whole genome shotgun (WGS) entry which is preliminary data.</text>
</comment>
<sequence>MTAQQGGAHTTVPQLATAAVAGPSRACLAPACSPGQGTPCPWLAASPALTTETAPVAGQRLQCSAQHAAHWGEQVASTGAVLLARPGSSASQG</sequence>
<protein>
    <submittedName>
        <fullName evidence="1">Uncharacterized protein</fullName>
    </submittedName>
</protein>
<dbReference type="EMBL" id="BLLF01001911">
    <property type="protein sequence ID" value="GFH21818.1"/>
    <property type="molecule type" value="Genomic_DNA"/>
</dbReference>
<dbReference type="AlphaFoldDB" id="A0A699ZU48"/>
<keyword evidence="2" id="KW-1185">Reference proteome</keyword>
<proteinExistence type="predicted"/>
<name>A0A699ZU48_HAELA</name>
<gene>
    <name evidence="1" type="ORF">HaLaN_19188</name>
</gene>
<evidence type="ECO:0000313" key="2">
    <source>
        <dbReference type="Proteomes" id="UP000485058"/>
    </source>
</evidence>
<reference evidence="1 2" key="1">
    <citation type="submission" date="2020-02" db="EMBL/GenBank/DDBJ databases">
        <title>Draft genome sequence of Haematococcus lacustris strain NIES-144.</title>
        <authorList>
            <person name="Morimoto D."/>
            <person name="Nakagawa S."/>
            <person name="Yoshida T."/>
            <person name="Sawayama S."/>
        </authorList>
    </citation>
    <scope>NUCLEOTIDE SEQUENCE [LARGE SCALE GENOMIC DNA]</scope>
    <source>
        <strain evidence="1 2">NIES-144</strain>
    </source>
</reference>
<accession>A0A699ZU48</accession>
<dbReference type="Proteomes" id="UP000485058">
    <property type="component" value="Unassembled WGS sequence"/>
</dbReference>
<evidence type="ECO:0000313" key="1">
    <source>
        <dbReference type="EMBL" id="GFH21818.1"/>
    </source>
</evidence>
<organism evidence="1 2">
    <name type="scientific">Haematococcus lacustris</name>
    <name type="common">Green alga</name>
    <name type="synonym">Haematococcus pluvialis</name>
    <dbReference type="NCBI Taxonomy" id="44745"/>
    <lineage>
        <taxon>Eukaryota</taxon>
        <taxon>Viridiplantae</taxon>
        <taxon>Chlorophyta</taxon>
        <taxon>core chlorophytes</taxon>
        <taxon>Chlorophyceae</taxon>
        <taxon>CS clade</taxon>
        <taxon>Chlamydomonadales</taxon>
        <taxon>Haematococcaceae</taxon>
        <taxon>Haematococcus</taxon>
    </lineage>
</organism>